<evidence type="ECO:0000256" key="4">
    <source>
        <dbReference type="ARBA" id="ARBA00022692"/>
    </source>
</evidence>
<evidence type="ECO:0000313" key="8">
    <source>
        <dbReference type="EMBL" id="AFH48344.1"/>
    </source>
</evidence>
<gene>
    <name evidence="8" type="ordered locus">IALB_0632</name>
</gene>
<comment type="similarity">
    <text evidence="2 7">Belongs to the MlaE permease family.</text>
</comment>
<dbReference type="InterPro" id="IPR003453">
    <property type="entry name" value="ABC_MlaE_roteobac"/>
</dbReference>
<dbReference type="GO" id="GO:0043190">
    <property type="term" value="C:ATP-binding cassette (ABC) transporter complex"/>
    <property type="evidence" value="ECO:0007669"/>
    <property type="project" value="InterPro"/>
</dbReference>
<dbReference type="AlphaFoldDB" id="I0AH87"/>
<sequence length="274" mass="30015">MIKNKAVNNKTSSSAYLTSIENRLNEFFIMIAGLWMFSVQFFRYVFVPPYEVYEIRKHMNELGIKTLPIVSVTGFIIGLVLAMQTQPVLARFGAEAYLPGSVGISIVRELGPVITALIFAGRVSSGIGAELGSMRVTEQIDAMEVSAVDPFKFLVVTRIFACTFILPILTVYVIFIALAGAYIAVVLVQNMTIEYYTNAVLYSVEFGDAIPGVAKTFVFGYIVGLVGSYKGFTATNGTEGVGRASTTAVVVSSLMILIFDMILVKITLWLWPTF</sequence>
<evidence type="ECO:0000256" key="5">
    <source>
        <dbReference type="ARBA" id="ARBA00022989"/>
    </source>
</evidence>
<dbReference type="NCBIfam" id="TIGR00056">
    <property type="entry name" value="MlaE family lipid ABC transporter permease subunit"/>
    <property type="match status" value="1"/>
</dbReference>
<feature type="transmembrane region" description="Helical" evidence="7">
    <location>
        <begin position="27"/>
        <end position="46"/>
    </location>
</feature>
<keyword evidence="3" id="KW-0813">Transport</keyword>
<accession>I0AH87</accession>
<evidence type="ECO:0000256" key="1">
    <source>
        <dbReference type="ARBA" id="ARBA00004141"/>
    </source>
</evidence>
<dbReference type="GO" id="GO:0005548">
    <property type="term" value="F:phospholipid transporter activity"/>
    <property type="evidence" value="ECO:0007669"/>
    <property type="project" value="TreeGrafter"/>
</dbReference>
<reference evidence="8 9" key="1">
    <citation type="journal article" date="2012" name="Front. Microbiol.">
        <title>Complete genome of Ignavibacterium album, a metabolically versatile, flagellated, facultative anaerobe from the phylum Chlorobi.</title>
        <authorList>
            <person name="Liu Z."/>
            <person name="Frigaard N.-U."/>
            <person name="Vogl K."/>
            <person name="Iino T."/>
            <person name="Ohkuma M."/>
            <person name="Overmann J."/>
            <person name="Bryant D.A."/>
        </authorList>
    </citation>
    <scope>NUCLEOTIDE SEQUENCE [LARGE SCALE GENOMIC DNA]</scope>
    <source>
        <strain evidence="9">DSM 19864 / JCM 16511 / NBRC 101810 / Mat9-16</strain>
    </source>
</reference>
<dbReference type="Pfam" id="PF02405">
    <property type="entry name" value="MlaE"/>
    <property type="match status" value="1"/>
</dbReference>
<evidence type="ECO:0000256" key="3">
    <source>
        <dbReference type="ARBA" id="ARBA00022448"/>
    </source>
</evidence>
<keyword evidence="4 7" id="KW-0812">Transmembrane</keyword>
<dbReference type="STRING" id="945713.IALB_0632"/>
<protein>
    <submittedName>
        <fullName evidence="8">Putative ABC transport system permease protein</fullName>
    </submittedName>
</protein>
<dbReference type="HOGENOM" id="CLU_045686_1_1_10"/>
<keyword evidence="6 7" id="KW-0472">Membrane</keyword>
<keyword evidence="9" id="KW-1185">Reference proteome</keyword>
<comment type="subcellular location">
    <subcellularLocation>
        <location evidence="1">Membrane</location>
        <topology evidence="1">Multi-pass membrane protein</topology>
    </subcellularLocation>
</comment>
<dbReference type="PANTHER" id="PTHR30188:SF4">
    <property type="entry name" value="PROTEIN TRIGALACTOSYLDIACYLGLYCEROL 1, CHLOROPLASTIC"/>
    <property type="match status" value="1"/>
</dbReference>
<keyword evidence="5 7" id="KW-1133">Transmembrane helix</keyword>
<evidence type="ECO:0000256" key="2">
    <source>
        <dbReference type="ARBA" id="ARBA00007556"/>
    </source>
</evidence>
<feature type="transmembrane region" description="Helical" evidence="7">
    <location>
        <begin position="159"/>
        <end position="189"/>
    </location>
</feature>
<dbReference type="PATRIC" id="fig|945713.3.peg.633"/>
<feature type="transmembrane region" description="Helical" evidence="7">
    <location>
        <begin position="209"/>
        <end position="227"/>
    </location>
</feature>
<feature type="transmembrane region" description="Helical" evidence="7">
    <location>
        <begin position="248"/>
        <end position="271"/>
    </location>
</feature>
<dbReference type="PANTHER" id="PTHR30188">
    <property type="entry name" value="ABC TRANSPORTER PERMEASE PROTEIN-RELATED"/>
    <property type="match status" value="1"/>
</dbReference>
<dbReference type="Proteomes" id="UP000007394">
    <property type="component" value="Chromosome"/>
</dbReference>
<evidence type="ECO:0000256" key="7">
    <source>
        <dbReference type="RuleBase" id="RU362044"/>
    </source>
</evidence>
<organism evidence="8 9">
    <name type="scientific">Ignavibacterium album (strain DSM 19864 / JCM 16511 / NBRC 101810 / Mat9-16)</name>
    <dbReference type="NCBI Taxonomy" id="945713"/>
    <lineage>
        <taxon>Bacteria</taxon>
        <taxon>Pseudomonadati</taxon>
        <taxon>Ignavibacteriota</taxon>
        <taxon>Ignavibacteria</taxon>
        <taxon>Ignavibacteriales</taxon>
        <taxon>Ignavibacteriaceae</taxon>
        <taxon>Ignavibacterium</taxon>
    </lineage>
</organism>
<proteinExistence type="inferred from homology"/>
<evidence type="ECO:0000256" key="6">
    <source>
        <dbReference type="ARBA" id="ARBA00023136"/>
    </source>
</evidence>
<dbReference type="KEGG" id="ial:IALB_0632"/>
<dbReference type="InterPro" id="IPR030802">
    <property type="entry name" value="Permease_MalE"/>
</dbReference>
<name>I0AH87_IGNAJ</name>
<dbReference type="eggNOG" id="COG0767">
    <property type="taxonomic scope" value="Bacteria"/>
</dbReference>
<dbReference type="EMBL" id="CP003418">
    <property type="protein sequence ID" value="AFH48344.1"/>
    <property type="molecule type" value="Genomic_DNA"/>
</dbReference>
<evidence type="ECO:0000313" key="9">
    <source>
        <dbReference type="Proteomes" id="UP000007394"/>
    </source>
</evidence>
<feature type="transmembrane region" description="Helical" evidence="7">
    <location>
        <begin position="66"/>
        <end position="83"/>
    </location>
</feature>